<proteinExistence type="predicted"/>
<dbReference type="EMBL" id="JACJLL010000107">
    <property type="protein sequence ID" value="MBM6820364.1"/>
    <property type="molecule type" value="Genomic_DNA"/>
</dbReference>
<sequence length="112" mass="12828">MGYNEIKCQFCGEVLNENSMFGWVKGDKFNPVNIYEVLKDIRNPLNLNCSILYCNECSEKVDKVMFSVFNKGVSDYHLSRVVEDKGLSSYIKENEANGLVEDYLKVREVLVG</sequence>
<keyword evidence="2" id="KW-1185">Reference proteome</keyword>
<protein>
    <submittedName>
        <fullName evidence="1">Uncharacterized protein</fullName>
    </submittedName>
</protein>
<reference evidence="1 2" key="1">
    <citation type="journal article" date="2021" name="Sci. Rep.">
        <title>The distribution of antibiotic resistance genes in chicken gut microbiota commensals.</title>
        <authorList>
            <person name="Juricova H."/>
            <person name="Matiasovicova J."/>
            <person name="Kubasova T."/>
            <person name="Cejkova D."/>
            <person name="Rychlik I."/>
        </authorList>
    </citation>
    <scope>NUCLEOTIDE SEQUENCE [LARGE SCALE GENOMIC DNA]</scope>
    <source>
        <strain evidence="1 2">An435</strain>
    </source>
</reference>
<comment type="caution">
    <text evidence="1">The sequence shown here is derived from an EMBL/GenBank/DDBJ whole genome shotgun (WGS) entry which is preliminary data.</text>
</comment>
<organism evidence="1 2">
    <name type="scientific">Clostridium saudiense</name>
    <dbReference type="NCBI Taxonomy" id="1414720"/>
    <lineage>
        <taxon>Bacteria</taxon>
        <taxon>Bacillati</taxon>
        <taxon>Bacillota</taxon>
        <taxon>Clostridia</taxon>
        <taxon>Eubacteriales</taxon>
        <taxon>Clostridiaceae</taxon>
        <taxon>Clostridium</taxon>
    </lineage>
</organism>
<evidence type="ECO:0000313" key="1">
    <source>
        <dbReference type="EMBL" id="MBM6820364.1"/>
    </source>
</evidence>
<accession>A0ABS2FJ31</accession>
<evidence type="ECO:0000313" key="2">
    <source>
        <dbReference type="Proteomes" id="UP000767334"/>
    </source>
</evidence>
<dbReference type="RefSeq" id="WP_204572541.1">
    <property type="nucleotide sequence ID" value="NZ_JACJLL010000107.1"/>
</dbReference>
<gene>
    <name evidence="1" type="ORF">H6A19_13660</name>
</gene>
<name>A0ABS2FJ31_9CLOT</name>
<dbReference type="Proteomes" id="UP000767334">
    <property type="component" value="Unassembled WGS sequence"/>
</dbReference>